<accession>A0A0F9J7Y0</accession>
<feature type="non-terminal residue" evidence="1">
    <location>
        <position position="41"/>
    </location>
</feature>
<protein>
    <submittedName>
        <fullName evidence="1">Uncharacterized protein</fullName>
    </submittedName>
</protein>
<evidence type="ECO:0000313" key="1">
    <source>
        <dbReference type="EMBL" id="KKM65673.1"/>
    </source>
</evidence>
<name>A0A0F9J7Y0_9ZZZZ</name>
<dbReference type="AlphaFoldDB" id="A0A0F9J7Y0"/>
<reference evidence="1" key="1">
    <citation type="journal article" date="2015" name="Nature">
        <title>Complex archaea that bridge the gap between prokaryotes and eukaryotes.</title>
        <authorList>
            <person name="Spang A."/>
            <person name="Saw J.H."/>
            <person name="Jorgensen S.L."/>
            <person name="Zaremba-Niedzwiedzka K."/>
            <person name="Martijn J."/>
            <person name="Lind A.E."/>
            <person name="van Eijk R."/>
            <person name="Schleper C."/>
            <person name="Guy L."/>
            <person name="Ettema T.J."/>
        </authorList>
    </citation>
    <scope>NUCLEOTIDE SEQUENCE</scope>
</reference>
<organism evidence="1">
    <name type="scientific">marine sediment metagenome</name>
    <dbReference type="NCBI Taxonomy" id="412755"/>
    <lineage>
        <taxon>unclassified sequences</taxon>
        <taxon>metagenomes</taxon>
        <taxon>ecological metagenomes</taxon>
    </lineage>
</organism>
<proteinExistence type="predicted"/>
<dbReference type="EMBL" id="LAZR01010685">
    <property type="protein sequence ID" value="KKM65673.1"/>
    <property type="molecule type" value="Genomic_DNA"/>
</dbReference>
<gene>
    <name evidence="1" type="ORF">LCGC14_1488940</name>
</gene>
<comment type="caution">
    <text evidence="1">The sequence shown here is derived from an EMBL/GenBank/DDBJ whole genome shotgun (WGS) entry which is preliminary data.</text>
</comment>
<sequence>MSERDEVAVANERLWEREVQEGCGYTIPWLDLDPEMIRQYA</sequence>